<evidence type="ECO:0000313" key="2">
    <source>
        <dbReference type="EMBL" id="PRP66474.1"/>
    </source>
</evidence>
<reference evidence="2 3" key="1">
    <citation type="submission" date="2016-11" db="EMBL/GenBank/DDBJ databases">
        <title>Trade-off between light-utilization and light-protection in marine flavobacteria.</title>
        <authorList>
            <person name="Kumagai Y."/>
        </authorList>
    </citation>
    <scope>NUCLEOTIDE SEQUENCE [LARGE SCALE GENOMIC DNA]</scope>
    <source>
        <strain evidence="2 3">JCM 17109</strain>
    </source>
</reference>
<keyword evidence="1" id="KW-1133">Transmembrane helix</keyword>
<dbReference type="RefSeq" id="WP_146126711.1">
    <property type="nucleotide sequence ID" value="NZ_MQUC01000003.1"/>
</dbReference>
<dbReference type="AlphaFoldDB" id="A0A2S9WSK6"/>
<keyword evidence="1" id="KW-0812">Transmembrane</keyword>
<evidence type="ECO:0000256" key="1">
    <source>
        <dbReference type="SAM" id="Phobius"/>
    </source>
</evidence>
<name>A0A2S9WSK6_9FLAO</name>
<keyword evidence="3" id="KW-1185">Reference proteome</keyword>
<feature type="transmembrane region" description="Helical" evidence="1">
    <location>
        <begin position="49"/>
        <end position="71"/>
    </location>
</feature>
<dbReference type="Proteomes" id="UP000239532">
    <property type="component" value="Unassembled WGS sequence"/>
</dbReference>
<evidence type="ECO:0000313" key="3">
    <source>
        <dbReference type="Proteomes" id="UP000239532"/>
    </source>
</evidence>
<feature type="transmembrane region" description="Helical" evidence="1">
    <location>
        <begin position="78"/>
        <end position="101"/>
    </location>
</feature>
<keyword evidence="1" id="KW-0472">Membrane</keyword>
<comment type="caution">
    <text evidence="2">The sequence shown here is derived from an EMBL/GenBank/DDBJ whole genome shotgun (WGS) entry which is preliminary data.</text>
</comment>
<feature type="transmembrane region" description="Helical" evidence="1">
    <location>
        <begin position="107"/>
        <end position="123"/>
    </location>
</feature>
<dbReference type="EMBL" id="MQUC01000003">
    <property type="protein sequence ID" value="PRP66474.1"/>
    <property type="molecule type" value="Genomic_DNA"/>
</dbReference>
<organism evidence="2 3">
    <name type="scientific">Nonlabens agnitus</name>
    <dbReference type="NCBI Taxonomy" id="870484"/>
    <lineage>
        <taxon>Bacteria</taxon>
        <taxon>Pseudomonadati</taxon>
        <taxon>Bacteroidota</taxon>
        <taxon>Flavobacteriia</taxon>
        <taxon>Flavobacteriales</taxon>
        <taxon>Flavobacteriaceae</taxon>
        <taxon>Nonlabens</taxon>
    </lineage>
</organism>
<protein>
    <recommendedName>
        <fullName evidence="4">DoxX family protein</fullName>
    </recommendedName>
</protein>
<gene>
    <name evidence="2" type="ORF">BST86_04885</name>
</gene>
<dbReference type="OrthoDB" id="4732370at2"/>
<evidence type="ECO:0008006" key="4">
    <source>
        <dbReference type="Google" id="ProtNLM"/>
    </source>
</evidence>
<proteinExistence type="predicted"/>
<sequence length="130" mass="14307">MSNKQLAYHSFRLAMGISILIHGAVRIPRLTQVAEGISTEFADTLLQGAPSLIVGYFIPIAELLVGIGILIGWKVIRYALAAGIALMGILMIGTCLIENWAALPSQIIHAIAFYILLMNSLTWQPRRKEY</sequence>
<accession>A0A2S9WSK6</accession>